<gene>
    <name evidence="3" type="ORF">LLY24_02425</name>
</gene>
<sequence>MNRDILETAVAWHVRLNAEPDDTQTQQAWRHWLAESPLHRQAWARVERLQQRLGNLPNQTALYALNGVHTQRRAFLRSLGALALLGGGGWAASVQVKEHGLLADLRTAPGERRALTLDDGSQLHLNTRTTVDVHFSPTERKLQLHAGELLVETASDALSRPFYVDTPEGRIEALGTRFSVRHEAKQCRVGVYRHAVALTPRQQSSAALHLPAGHTATFDSTRITAAPSPLPLGEDAWLNGMLSIVDWPLERVANELARYRRGYVSCDPAIAQLRVSGALKIDDTAQAFDALAASLPIEVRYLTRYWVRLQPA</sequence>
<evidence type="ECO:0000259" key="2">
    <source>
        <dbReference type="Pfam" id="PF16220"/>
    </source>
</evidence>
<comment type="caution">
    <text evidence="3">The sequence shown here is derived from an EMBL/GenBank/DDBJ whole genome shotgun (WGS) entry which is preliminary data.</text>
</comment>
<dbReference type="Proteomes" id="UP001165542">
    <property type="component" value="Unassembled WGS sequence"/>
</dbReference>
<organism evidence="3 4">
    <name type="scientific">Halomonas dongshanensis</name>
    <dbReference type="NCBI Taxonomy" id="2890835"/>
    <lineage>
        <taxon>Bacteria</taxon>
        <taxon>Pseudomonadati</taxon>
        <taxon>Pseudomonadota</taxon>
        <taxon>Gammaproteobacteria</taxon>
        <taxon>Oceanospirillales</taxon>
        <taxon>Halomonadaceae</taxon>
        <taxon>Halomonas</taxon>
    </lineage>
</organism>
<dbReference type="PANTHER" id="PTHR30273">
    <property type="entry name" value="PERIPLASMIC SIGNAL SENSOR AND SIGMA FACTOR ACTIVATOR FECR-RELATED"/>
    <property type="match status" value="1"/>
</dbReference>
<dbReference type="InterPro" id="IPR032623">
    <property type="entry name" value="FecR_N"/>
</dbReference>
<name>A0ABT2E9D4_9GAMM</name>
<dbReference type="InterPro" id="IPR006860">
    <property type="entry name" value="FecR"/>
</dbReference>
<dbReference type="EMBL" id="JAJISC010000001">
    <property type="protein sequence ID" value="MCS2608176.1"/>
    <property type="molecule type" value="Genomic_DNA"/>
</dbReference>
<dbReference type="Gene3D" id="2.60.120.1440">
    <property type="match status" value="1"/>
</dbReference>
<accession>A0ABT2E9D4</accession>
<dbReference type="PANTHER" id="PTHR30273:SF2">
    <property type="entry name" value="PROTEIN FECR"/>
    <property type="match status" value="1"/>
</dbReference>
<reference evidence="3" key="1">
    <citation type="submission" date="2021-11" db="EMBL/GenBank/DDBJ databases">
        <title>Halomonas sp., isolated from a coastal aquaculture zone in Dongshan Bay.</title>
        <authorList>
            <person name="Lin W."/>
        </authorList>
    </citation>
    <scope>NUCLEOTIDE SEQUENCE</scope>
    <source>
        <strain evidence="3">Yzlin-01</strain>
    </source>
</reference>
<dbReference type="InterPro" id="IPR012373">
    <property type="entry name" value="Ferrdict_sens_TM"/>
</dbReference>
<dbReference type="Pfam" id="PF16220">
    <property type="entry name" value="DUF4880"/>
    <property type="match status" value="1"/>
</dbReference>
<dbReference type="RefSeq" id="WP_259034668.1">
    <property type="nucleotide sequence ID" value="NZ_JAJISC010000001.1"/>
</dbReference>
<feature type="domain" description="FecR protein" evidence="1">
    <location>
        <begin position="104"/>
        <end position="196"/>
    </location>
</feature>
<protein>
    <submittedName>
        <fullName evidence="3">FecR domain-containing protein</fullName>
    </submittedName>
</protein>
<dbReference type="PIRSF" id="PIRSF018266">
    <property type="entry name" value="FecR"/>
    <property type="match status" value="1"/>
</dbReference>
<evidence type="ECO:0000259" key="1">
    <source>
        <dbReference type="Pfam" id="PF04773"/>
    </source>
</evidence>
<evidence type="ECO:0000313" key="4">
    <source>
        <dbReference type="Proteomes" id="UP001165542"/>
    </source>
</evidence>
<keyword evidence="4" id="KW-1185">Reference proteome</keyword>
<dbReference type="Pfam" id="PF04773">
    <property type="entry name" value="FecR"/>
    <property type="match status" value="1"/>
</dbReference>
<feature type="domain" description="FecR N-terminal" evidence="2">
    <location>
        <begin position="8"/>
        <end position="49"/>
    </location>
</feature>
<evidence type="ECO:0000313" key="3">
    <source>
        <dbReference type="EMBL" id="MCS2608176.1"/>
    </source>
</evidence>
<proteinExistence type="predicted"/>